<organism evidence="4 5">
    <name type="scientific">Panagrolaimus davidi</name>
    <dbReference type="NCBI Taxonomy" id="227884"/>
    <lineage>
        <taxon>Eukaryota</taxon>
        <taxon>Metazoa</taxon>
        <taxon>Ecdysozoa</taxon>
        <taxon>Nematoda</taxon>
        <taxon>Chromadorea</taxon>
        <taxon>Rhabditida</taxon>
        <taxon>Tylenchina</taxon>
        <taxon>Panagrolaimomorpha</taxon>
        <taxon>Panagrolaimoidea</taxon>
        <taxon>Panagrolaimidae</taxon>
        <taxon>Panagrolaimus</taxon>
    </lineage>
</organism>
<reference evidence="5" key="1">
    <citation type="submission" date="2022-11" db="UniProtKB">
        <authorList>
            <consortium name="WormBaseParasite"/>
        </authorList>
    </citation>
    <scope>IDENTIFICATION</scope>
</reference>
<dbReference type="InterPro" id="IPR043129">
    <property type="entry name" value="ATPase_NBD"/>
</dbReference>
<evidence type="ECO:0000256" key="2">
    <source>
        <dbReference type="ARBA" id="ARBA00022741"/>
    </source>
</evidence>
<evidence type="ECO:0000313" key="4">
    <source>
        <dbReference type="Proteomes" id="UP000887578"/>
    </source>
</evidence>
<evidence type="ECO:0000256" key="1">
    <source>
        <dbReference type="ARBA" id="ARBA00007381"/>
    </source>
</evidence>
<dbReference type="Proteomes" id="UP000887578">
    <property type="component" value="Unplaced"/>
</dbReference>
<protein>
    <submittedName>
        <fullName evidence="5">Uncharacterized protein</fullName>
    </submittedName>
</protein>
<dbReference type="GO" id="GO:0005524">
    <property type="term" value="F:ATP binding"/>
    <property type="evidence" value="ECO:0007669"/>
    <property type="project" value="UniProtKB-KW"/>
</dbReference>
<keyword evidence="2" id="KW-0547">Nucleotide-binding</keyword>
<comment type="similarity">
    <text evidence="1">Belongs to the heat shock protein 70 family.</text>
</comment>
<dbReference type="Gene3D" id="3.30.30.30">
    <property type="match status" value="1"/>
</dbReference>
<dbReference type="InterPro" id="IPR013126">
    <property type="entry name" value="Hsp_70_fam"/>
</dbReference>
<dbReference type="WBParaSite" id="PDA_v2.g18607.t1">
    <property type="protein sequence ID" value="PDA_v2.g18607.t1"/>
    <property type="gene ID" value="PDA_v2.g18607"/>
</dbReference>
<dbReference type="Pfam" id="PF00012">
    <property type="entry name" value="HSP70"/>
    <property type="match status" value="1"/>
</dbReference>
<keyword evidence="4" id="KW-1185">Reference proteome</keyword>
<evidence type="ECO:0000256" key="3">
    <source>
        <dbReference type="ARBA" id="ARBA00022840"/>
    </source>
</evidence>
<dbReference type="SUPFAM" id="SSF53067">
    <property type="entry name" value="Actin-like ATPase domain"/>
    <property type="match status" value="1"/>
</dbReference>
<evidence type="ECO:0000313" key="5">
    <source>
        <dbReference type="WBParaSite" id="PDA_v2.g18607.t1"/>
    </source>
</evidence>
<keyword evidence="3" id="KW-0067">ATP-binding</keyword>
<dbReference type="Gene3D" id="3.30.420.40">
    <property type="match status" value="1"/>
</dbReference>
<dbReference type="AlphaFoldDB" id="A0A914PR57"/>
<proteinExistence type="inferred from homology"/>
<accession>A0A914PR57</accession>
<name>A0A914PR57_9BILA</name>
<sequence>MFSDRLAATTINGRPQIKFVFRDNLCAIKVLKKGIWELSQDHFGNVWTPLYHSTAEVTVATGKKAKDHYEKFPKHVVFDVLKIIGKPLNQIKIDPKWGFKLVEKNEVVYFQSETIFGAKSYTREMILSAFFKALKLQTLSTANVKFEEIRITTDFELNESQKAIFEKAAEMNFLKIVSFHIANIE</sequence>
<dbReference type="GO" id="GO:0140662">
    <property type="term" value="F:ATP-dependent protein folding chaperone"/>
    <property type="evidence" value="ECO:0007669"/>
    <property type="project" value="InterPro"/>
</dbReference>